<protein>
    <submittedName>
        <fullName evidence="2">Uncharacterized protein</fullName>
    </submittedName>
</protein>
<keyword evidence="3" id="KW-1185">Reference proteome</keyword>
<feature type="transmembrane region" description="Helical" evidence="1">
    <location>
        <begin position="68"/>
        <end position="87"/>
    </location>
</feature>
<name>A0ABR7IXF9_9FLAO</name>
<sequence length="88" mass="9596">MTDKNKLDENQIWTLVMIVLPCIILMNAGKELTNESGMQILYSGVFGGLGAGLGLLANYLTKNKSRSIKILATTLIITLCVLIIRSLN</sequence>
<proteinExistence type="predicted"/>
<dbReference type="EMBL" id="JACRUN010000002">
    <property type="protein sequence ID" value="MBC5834460.1"/>
    <property type="molecule type" value="Genomic_DNA"/>
</dbReference>
<evidence type="ECO:0000313" key="3">
    <source>
        <dbReference type="Proteomes" id="UP000605990"/>
    </source>
</evidence>
<gene>
    <name evidence="2" type="ORF">H8R27_06125</name>
</gene>
<keyword evidence="1" id="KW-0812">Transmembrane</keyword>
<accession>A0ABR7IXF9</accession>
<dbReference type="Proteomes" id="UP000605990">
    <property type="component" value="Unassembled WGS sequence"/>
</dbReference>
<feature type="transmembrane region" description="Helical" evidence="1">
    <location>
        <begin position="40"/>
        <end position="61"/>
    </location>
</feature>
<keyword evidence="1" id="KW-0472">Membrane</keyword>
<dbReference type="RefSeq" id="WP_166126137.1">
    <property type="nucleotide sequence ID" value="NZ_JAANOQ010000003.1"/>
</dbReference>
<feature type="transmembrane region" description="Helical" evidence="1">
    <location>
        <begin position="12"/>
        <end position="28"/>
    </location>
</feature>
<comment type="caution">
    <text evidence="2">The sequence shown here is derived from an EMBL/GenBank/DDBJ whole genome shotgun (WGS) entry which is preliminary data.</text>
</comment>
<keyword evidence="1" id="KW-1133">Transmembrane helix</keyword>
<evidence type="ECO:0000313" key="2">
    <source>
        <dbReference type="EMBL" id="MBC5834460.1"/>
    </source>
</evidence>
<organism evidence="2 3">
    <name type="scientific">Flavobacterium bernardetii</name>
    <dbReference type="NCBI Taxonomy" id="2813823"/>
    <lineage>
        <taxon>Bacteria</taxon>
        <taxon>Pseudomonadati</taxon>
        <taxon>Bacteroidota</taxon>
        <taxon>Flavobacteriia</taxon>
        <taxon>Flavobacteriales</taxon>
        <taxon>Flavobacteriaceae</taxon>
        <taxon>Flavobacterium</taxon>
    </lineage>
</organism>
<reference evidence="2 3" key="1">
    <citation type="submission" date="2020-08" db="EMBL/GenBank/DDBJ databases">
        <title>Description of novel Flavobacterium F-408 isolate.</title>
        <authorList>
            <person name="Saticioglu I.B."/>
            <person name="Duman M."/>
            <person name="Altun S."/>
        </authorList>
    </citation>
    <scope>NUCLEOTIDE SEQUENCE [LARGE SCALE GENOMIC DNA]</scope>
    <source>
        <strain evidence="2 3">F-408</strain>
    </source>
</reference>
<evidence type="ECO:0000256" key="1">
    <source>
        <dbReference type="SAM" id="Phobius"/>
    </source>
</evidence>